<feature type="chain" id="PRO_5004380859" evidence="1">
    <location>
        <begin position="20"/>
        <end position="73"/>
    </location>
</feature>
<protein>
    <submittedName>
        <fullName evidence="2">Cysteine rich secreted protein</fullName>
    </submittedName>
</protein>
<dbReference type="AlphaFoldDB" id="R4WIK8"/>
<accession>R4WIK8</accession>
<proteinExistence type="evidence at transcript level"/>
<dbReference type="EMBL" id="AK417270">
    <property type="protein sequence ID" value="BAN20485.1"/>
    <property type="molecule type" value="mRNA"/>
</dbReference>
<sequence length="73" mass="8390">MTKSLLIVCLLLSITYSIAERERCGPHTWCPEGLICCRRGSLCCVPNEESLRENFLFTSDERPYNQDDSVVNY</sequence>
<evidence type="ECO:0000256" key="1">
    <source>
        <dbReference type="SAM" id="SignalP"/>
    </source>
</evidence>
<keyword evidence="1" id="KW-0732">Signal</keyword>
<feature type="signal peptide" evidence="1">
    <location>
        <begin position="1"/>
        <end position="19"/>
    </location>
</feature>
<organism evidence="2">
    <name type="scientific">Riptortus pedestris</name>
    <name type="common">Bean bug</name>
    <dbReference type="NCBI Taxonomy" id="329032"/>
    <lineage>
        <taxon>Eukaryota</taxon>
        <taxon>Metazoa</taxon>
        <taxon>Ecdysozoa</taxon>
        <taxon>Arthropoda</taxon>
        <taxon>Hexapoda</taxon>
        <taxon>Insecta</taxon>
        <taxon>Pterygota</taxon>
        <taxon>Neoptera</taxon>
        <taxon>Paraneoptera</taxon>
        <taxon>Hemiptera</taxon>
        <taxon>Heteroptera</taxon>
        <taxon>Panheteroptera</taxon>
        <taxon>Pentatomomorpha</taxon>
        <taxon>Coreoidea</taxon>
        <taxon>Alydidae</taxon>
        <taxon>Riptortus</taxon>
    </lineage>
</organism>
<evidence type="ECO:0000313" key="2">
    <source>
        <dbReference type="EMBL" id="BAN20485.1"/>
    </source>
</evidence>
<reference evidence="2" key="1">
    <citation type="journal article" date="2013" name="PLoS ONE">
        <title>Gene expression in gut symbiotic organ of stinkbug affected by extracellular bacterial symbiont.</title>
        <authorList>
            <person name="Futahashi R."/>
            <person name="Tanaka K."/>
            <person name="Tanahashi M."/>
            <person name="Nikoh N."/>
            <person name="Kikuchi Y."/>
            <person name="Lee B.L."/>
            <person name="Fukatsu T."/>
        </authorList>
    </citation>
    <scope>NUCLEOTIDE SEQUENCE</scope>
    <source>
        <tissue evidence="2">Midgut</tissue>
    </source>
</reference>
<name>R4WIK8_RIPPE</name>